<organism evidence="2 3">
    <name type="scientific">Melanomma pulvis-pyrius CBS 109.77</name>
    <dbReference type="NCBI Taxonomy" id="1314802"/>
    <lineage>
        <taxon>Eukaryota</taxon>
        <taxon>Fungi</taxon>
        <taxon>Dikarya</taxon>
        <taxon>Ascomycota</taxon>
        <taxon>Pezizomycotina</taxon>
        <taxon>Dothideomycetes</taxon>
        <taxon>Pleosporomycetidae</taxon>
        <taxon>Pleosporales</taxon>
        <taxon>Melanommataceae</taxon>
        <taxon>Melanomma</taxon>
    </lineage>
</organism>
<reference evidence="2" key="1">
    <citation type="journal article" date="2020" name="Stud. Mycol.">
        <title>101 Dothideomycetes genomes: a test case for predicting lifestyles and emergence of pathogens.</title>
        <authorList>
            <person name="Haridas S."/>
            <person name="Albert R."/>
            <person name="Binder M."/>
            <person name="Bloem J."/>
            <person name="Labutti K."/>
            <person name="Salamov A."/>
            <person name="Andreopoulos B."/>
            <person name="Baker S."/>
            <person name="Barry K."/>
            <person name="Bills G."/>
            <person name="Bluhm B."/>
            <person name="Cannon C."/>
            <person name="Castanera R."/>
            <person name="Culley D."/>
            <person name="Daum C."/>
            <person name="Ezra D."/>
            <person name="Gonzalez J."/>
            <person name="Henrissat B."/>
            <person name="Kuo A."/>
            <person name="Liang C."/>
            <person name="Lipzen A."/>
            <person name="Lutzoni F."/>
            <person name="Magnuson J."/>
            <person name="Mondo S."/>
            <person name="Nolan M."/>
            <person name="Ohm R."/>
            <person name="Pangilinan J."/>
            <person name="Park H.-J."/>
            <person name="Ramirez L."/>
            <person name="Alfaro M."/>
            <person name="Sun H."/>
            <person name="Tritt A."/>
            <person name="Yoshinaga Y."/>
            <person name="Zwiers L.-H."/>
            <person name="Turgeon B."/>
            <person name="Goodwin S."/>
            <person name="Spatafora J."/>
            <person name="Crous P."/>
            <person name="Grigoriev I."/>
        </authorList>
    </citation>
    <scope>NUCLEOTIDE SEQUENCE</scope>
    <source>
        <strain evidence="2">CBS 109.77</strain>
    </source>
</reference>
<proteinExistence type="predicted"/>
<name>A0A6A6X8L4_9PLEO</name>
<dbReference type="AlphaFoldDB" id="A0A6A6X8L4"/>
<sequence length="287" mass="32989">MASKGCKRKLATASAAHPDAADEKRLRKKLRRNKGKTENVPFRFFHLPRELRDQIYDEVWKKHPMVTFPYRGLKLHIHYDGGHACSKYLPTWLLTNKSMLEEGLEQLARKSTTYWTPSINFITSTKPSPLLVPTHIRNLNVQLGDLKYTPDKTQPPSQQPRSATLGVQDWKKTDMECLGSAATELKTLRLKLSLGQTRKLKKRHDWTVDLSAIELLASKLEKLEVWIVNYSEIDDQLDPGSLFTAMLSEIETVALRTVDEVVQEVIETHEKNFRIEFVKAHTAKETE</sequence>
<dbReference type="OrthoDB" id="3799620at2759"/>
<evidence type="ECO:0000313" key="2">
    <source>
        <dbReference type="EMBL" id="KAF2792719.1"/>
    </source>
</evidence>
<dbReference type="EMBL" id="MU001957">
    <property type="protein sequence ID" value="KAF2792719.1"/>
    <property type="molecule type" value="Genomic_DNA"/>
</dbReference>
<evidence type="ECO:0000313" key="3">
    <source>
        <dbReference type="Proteomes" id="UP000799757"/>
    </source>
</evidence>
<accession>A0A6A6X8L4</accession>
<keyword evidence="3" id="KW-1185">Reference proteome</keyword>
<evidence type="ECO:0000256" key="1">
    <source>
        <dbReference type="SAM" id="MobiDB-lite"/>
    </source>
</evidence>
<feature type="compositionally biased region" description="Basic residues" evidence="1">
    <location>
        <begin position="1"/>
        <end position="10"/>
    </location>
</feature>
<feature type="region of interest" description="Disordered" evidence="1">
    <location>
        <begin position="1"/>
        <end position="24"/>
    </location>
</feature>
<dbReference type="Proteomes" id="UP000799757">
    <property type="component" value="Unassembled WGS sequence"/>
</dbReference>
<gene>
    <name evidence="2" type="ORF">K505DRAFT_362634</name>
</gene>
<protein>
    <submittedName>
        <fullName evidence="2">Uncharacterized protein</fullName>
    </submittedName>
</protein>